<evidence type="ECO:0000256" key="1">
    <source>
        <dbReference type="SAM" id="MobiDB-lite"/>
    </source>
</evidence>
<protein>
    <submittedName>
        <fullName evidence="3">Uncharacterized protein</fullName>
    </submittedName>
</protein>
<dbReference type="Proteomes" id="UP000527616">
    <property type="component" value="Unassembled WGS sequence"/>
</dbReference>
<dbReference type="Gene3D" id="3.20.20.80">
    <property type="entry name" value="Glycosidases"/>
    <property type="match status" value="1"/>
</dbReference>
<dbReference type="InterPro" id="IPR052974">
    <property type="entry name" value="GH79_Enzymes"/>
</dbReference>
<evidence type="ECO:0000313" key="3">
    <source>
        <dbReference type="EMBL" id="NYI71455.1"/>
    </source>
</evidence>
<keyword evidence="4" id="KW-1185">Reference proteome</keyword>
<dbReference type="InterPro" id="IPR017853">
    <property type="entry name" value="GH"/>
</dbReference>
<dbReference type="SUPFAM" id="SSF51445">
    <property type="entry name" value="(Trans)glycosidases"/>
    <property type="match status" value="1"/>
</dbReference>
<accession>A0A7Z0D9H7</accession>
<feature type="region of interest" description="Disordered" evidence="1">
    <location>
        <begin position="33"/>
        <end position="52"/>
    </location>
</feature>
<proteinExistence type="predicted"/>
<dbReference type="RefSeq" id="WP_179445277.1">
    <property type="nucleotide sequence ID" value="NZ_JACBZS010000001.1"/>
</dbReference>
<dbReference type="EMBL" id="JACBZS010000001">
    <property type="protein sequence ID" value="NYI71455.1"/>
    <property type="molecule type" value="Genomic_DNA"/>
</dbReference>
<feature type="chain" id="PRO_5030915330" evidence="2">
    <location>
        <begin position="29"/>
        <end position="529"/>
    </location>
</feature>
<keyword evidence="2" id="KW-0732">Signal</keyword>
<evidence type="ECO:0000313" key="4">
    <source>
        <dbReference type="Proteomes" id="UP000527616"/>
    </source>
</evidence>
<feature type="signal peptide" evidence="2">
    <location>
        <begin position="1"/>
        <end position="28"/>
    </location>
</feature>
<dbReference type="AlphaFoldDB" id="A0A7Z0D9H7"/>
<feature type="region of interest" description="Disordered" evidence="1">
    <location>
        <begin position="305"/>
        <end position="328"/>
    </location>
</feature>
<dbReference type="InterPro" id="IPR013780">
    <property type="entry name" value="Glyco_hydro_b"/>
</dbReference>
<dbReference type="PANTHER" id="PTHR36183">
    <property type="entry name" value="BETA-GLUCURONIDASE"/>
    <property type="match status" value="1"/>
</dbReference>
<dbReference type="Gene3D" id="2.60.40.1180">
    <property type="entry name" value="Golgi alpha-mannosidase II"/>
    <property type="match status" value="1"/>
</dbReference>
<gene>
    <name evidence="3" type="ORF">GGQ54_002015</name>
</gene>
<reference evidence="3 4" key="1">
    <citation type="submission" date="2020-07" db="EMBL/GenBank/DDBJ databases">
        <title>Sequencing the genomes of 1000 actinobacteria strains.</title>
        <authorList>
            <person name="Klenk H.-P."/>
        </authorList>
    </citation>
    <scope>NUCLEOTIDE SEQUENCE [LARGE SCALE GENOMIC DNA]</scope>
    <source>
        <strain evidence="3 4">DSM 103164</strain>
    </source>
</reference>
<organism evidence="3 4">
    <name type="scientific">Naumannella cuiyingiana</name>
    <dbReference type="NCBI Taxonomy" id="1347891"/>
    <lineage>
        <taxon>Bacteria</taxon>
        <taxon>Bacillati</taxon>
        <taxon>Actinomycetota</taxon>
        <taxon>Actinomycetes</taxon>
        <taxon>Propionibacteriales</taxon>
        <taxon>Propionibacteriaceae</taxon>
        <taxon>Naumannella</taxon>
    </lineage>
</organism>
<feature type="compositionally biased region" description="Pro residues" evidence="1">
    <location>
        <begin position="33"/>
        <end position="51"/>
    </location>
</feature>
<feature type="region of interest" description="Disordered" evidence="1">
    <location>
        <begin position="57"/>
        <end position="78"/>
    </location>
</feature>
<evidence type="ECO:0000256" key="2">
    <source>
        <dbReference type="SAM" id="SignalP"/>
    </source>
</evidence>
<dbReference type="PROSITE" id="PS51257">
    <property type="entry name" value="PROKAR_LIPOPROTEIN"/>
    <property type="match status" value="1"/>
</dbReference>
<sequence length="529" mass="56345">MTVAGRRWVVHRLAAAAIAASLFGGCSALTPTPPATVPPTPAEPSATPSPDPWAELEDFAPGLRPAGTPVDTSSGEPAGAKTITIELGAGDDPPGTFRRTSVGLSFEASDLADPRWEPGSSSLETLVKALRKPSLRFGGNSVDRRVWWTSRGEPAPEWAEVTIGPDDMARLGRFADATDATVTMALPLGHFDPDRAADMAKYARRALGERLVAVAIGNEPNGFRLESQPQYRIRGRGWSPEKWVDEARKYEQAIHNQVPDLPLAGPGAYDARWLRAFADAELTNTRALTQHWYPLWSCPGRKGDTDADAAPSVDNLASPDLPDRTSSTLGVGAEIARDNDLPFWIEEIGPTSCPGTGETSRTGAQALWTVEIALQAAGLGADRLNLHSSLASCRGGPPMSVVCGADGSVDNDPRVVGRSNYLALLFAGQVRAGELVPVRVSGSERVRAYATRSRSGVDVVVIAMDESSARYAVRWRGDKDLKVSQISRLDSGGLAARDTARLTLLGPTRDSPTRLSGGTATLIRFDVVD</sequence>
<comment type="caution">
    <text evidence="3">The sequence shown here is derived from an EMBL/GenBank/DDBJ whole genome shotgun (WGS) entry which is preliminary data.</text>
</comment>
<name>A0A7Z0D9H7_9ACTN</name>
<dbReference type="PANTHER" id="PTHR36183:SF2">
    <property type="entry name" value="BETA-GLUCURONIDASE C-TERMINAL DOMAIN-CONTAINING PROTEIN"/>
    <property type="match status" value="1"/>
</dbReference>